<dbReference type="Gene3D" id="3.40.950.10">
    <property type="entry name" value="Fe-only Hydrogenase (Larger Subunit), Chain L, domain 3"/>
    <property type="match status" value="1"/>
</dbReference>
<dbReference type="AlphaFoldDB" id="A0A8C5VDB9"/>
<accession>A0A8C5VDB9</accession>
<evidence type="ECO:0000256" key="2">
    <source>
        <dbReference type="SAM" id="MobiDB-lite"/>
    </source>
</evidence>
<keyword evidence="5" id="KW-1185">Reference proteome</keyword>
<evidence type="ECO:0000256" key="1">
    <source>
        <dbReference type="ARBA" id="ARBA00006596"/>
    </source>
</evidence>
<dbReference type="GO" id="GO:0005638">
    <property type="term" value="C:lamin filament"/>
    <property type="evidence" value="ECO:0007669"/>
    <property type="project" value="Ensembl"/>
</dbReference>
<evidence type="ECO:0000313" key="4">
    <source>
        <dbReference type="Ensembl" id="ENSMICP00000018091.1"/>
    </source>
</evidence>
<dbReference type="Proteomes" id="UP000694394">
    <property type="component" value="Chromosome 16"/>
</dbReference>
<reference evidence="4" key="1">
    <citation type="submission" date="2016-12" db="EMBL/GenBank/DDBJ databases">
        <title>Mouse lemur reference genome and diversity panel.</title>
        <authorList>
            <person name="Harris R."/>
            <person name="Larsen P."/>
            <person name="Liu Y."/>
            <person name="Hughes D.S."/>
            <person name="Murali S."/>
            <person name="Raveendran M."/>
            <person name="Korchina V."/>
            <person name="Wang M."/>
            <person name="Jhangiani S."/>
            <person name="Bandaranaike D."/>
            <person name="Bellair M."/>
            <person name="Blankenburg K."/>
            <person name="Chao H."/>
            <person name="Dahdouli M."/>
            <person name="Dinh H."/>
            <person name="Doddapaneni H."/>
            <person name="English A."/>
            <person name="Firestine M."/>
            <person name="Gnanaolivu R."/>
            <person name="Gross S."/>
            <person name="Hernandez B."/>
            <person name="Javaid M."/>
            <person name="Jayaseelan J."/>
            <person name="Jones J."/>
            <person name="Khan Z."/>
            <person name="Kovar C."/>
            <person name="Kurapati P."/>
            <person name="Le B."/>
            <person name="Lee S."/>
            <person name="Li M."/>
            <person name="Mathew T."/>
            <person name="Narasimhan A."/>
            <person name="Ngo D."/>
            <person name="Nguyen L."/>
            <person name="Okwuonu G."/>
            <person name="Ongeri F."/>
            <person name="Osuji N."/>
            <person name="Pu L.-L."/>
            <person name="Puazo M."/>
            <person name="Quiroz J."/>
            <person name="Raj R."/>
            <person name="Rajbhandari K."/>
            <person name="Reid J.G."/>
            <person name="Santibanez J."/>
            <person name="Sexton D."/>
            <person name="Skinner E."/>
            <person name="Vee V."/>
            <person name="Weissenberger G."/>
            <person name="Wu Y."/>
            <person name="Xin Y."/>
            <person name="Han Y."/>
            <person name="Campbell C."/>
            <person name="Brown A."/>
            <person name="Sullivan B."/>
            <person name="Shelton J."/>
            <person name="Brown S."/>
            <person name="Dudchenko O."/>
            <person name="Machol I."/>
            <person name="Durand N."/>
            <person name="Shamim M."/>
            <person name="Lieberman A."/>
            <person name="Muzny D.M."/>
            <person name="Richards S."/>
            <person name="Yoder A."/>
            <person name="Worley K.C."/>
            <person name="Rogers J."/>
            <person name="Gibbs R.A."/>
        </authorList>
    </citation>
    <scope>NUCLEOTIDE SEQUENCE [LARGE SCALE GENOMIC DNA]</scope>
</reference>
<dbReference type="InterPro" id="IPR009016">
    <property type="entry name" value="Fe_hydrogenase"/>
</dbReference>
<dbReference type="Pfam" id="PF02906">
    <property type="entry name" value="Fe_hyd_lg_C"/>
    <property type="match status" value="2"/>
</dbReference>
<comment type="similarity">
    <text evidence="1">Belongs to the NARF family.</text>
</comment>
<dbReference type="GeneTree" id="ENSGT00940000153514"/>
<evidence type="ECO:0000313" key="5">
    <source>
        <dbReference type="Proteomes" id="UP000694394"/>
    </source>
</evidence>
<dbReference type="Gene3D" id="3.40.50.1780">
    <property type="match status" value="1"/>
</dbReference>
<proteinExistence type="inferred from homology"/>
<dbReference type="InterPro" id="IPR003149">
    <property type="entry name" value="Fe_hydrogenase_ssu"/>
</dbReference>
<dbReference type="InterPro" id="IPR004108">
    <property type="entry name" value="Fe_hydrogenase_lsu_C"/>
</dbReference>
<dbReference type="GO" id="GO:0005654">
    <property type="term" value="C:nucleoplasm"/>
    <property type="evidence" value="ECO:0007669"/>
    <property type="project" value="Ensembl"/>
</dbReference>
<dbReference type="SMART" id="SM00902">
    <property type="entry name" value="Fe_hyd_SSU"/>
    <property type="match status" value="1"/>
</dbReference>
<name>A0A8C5VDB9_MICMU</name>
<feature type="domain" description="Iron hydrogenase small subunit" evidence="3">
    <location>
        <begin position="424"/>
        <end position="480"/>
    </location>
</feature>
<sequence>MKCEHCTRKECIKKTKTDDQENVSEEAPSPAQDNGEKGEFHKLADAKIFLSDCLACDSCLTAEEGVQLSQQNAKDFFRVLNLNKKCDTSKHKVLVVSVCPQSLPYFAAKFNLSVTDASRRLCGFLKSLGVHYVFDTTIAVDFSILESQKEFVRRYHQHSEEAHTLPMLTSACPGWVRYAERVLGRPVTPHLCTAKSPQQVMGSLVKDYFARQQNLSPEKIFHVIVAPCYDRKLEALREGFSSASHSSRGADCVLTSGERRVGHACTLSQLVPVTVREQEKQFSPGDTVTQGEVAQMMEQSDLSVQDATVDTLFGDSKEERVTRHDGASSDGHLAHVFRHAAKELFDEDVEEVTYRALRNKDFQEVTLEKNGQVLLRFAAAYGFRNIQNMILKLKKGALPYHFVEVLACPGGCLNGRGQAQTRDGRVDKALLRQMEGIYSDIPVRPPETSAHVQELYQQWLEGVDSPKAQETLHTTFQSPEPCAHGLDIRW</sequence>
<dbReference type="GO" id="GO:0005730">
    <property type="term" value="C:nucleolus"/>
    <property type="evidence" value="ECO:0007669"/>
    <property type="project" value="Ensembl"/>
</dbReference>
<dbReference type="Pfam" id="PF02256">
    <property type="entry name" value="Fe_hyd_SSU"/>
    <property type="match status" value="1"/>
</dbReference>
<dbReference type="EMBL" id="ABDC03019670">
    <property type="status" value="NOT_ANNOTATED_CDS"/>
    <property type="molecule type" value="Genomic_DNA"/>
</dbReference>
<dbReference type="InterPro" id="IPR050340">
    <property type="entry name" value="Cytosolic_Fe-S_CAF"/>
</dbReference>
<organism evidence="4 5">
    <name type="scientific">Microcebus murinus</name>
    <name type="common">Gray mouse lemur</name>
    <name type="synonym">Lemur murinus</name>
    <dbReference type="NCBI Taxonomy" id="30608"/>
    <lineage>
        <taxon>Eukaryota</taxon>
        <taxon>Metazoa</taxon>
        <taxon>Chordata</taxon>
        <taxon>Craniata</taxon>
        <taxon>Vertebrata</taxon>
        <taxon>Euteleostomi</taxon>
        <taxon>Mammalia</taxon>
        <taxon>Eutheria</taxon>
        <taxon>Euarchontoglires</taxon>
        <taxon>Primates</taxon>
        <taxon>Strepsirrhini</taxon>
        <taxon>Lemuriformes</taxon>
        <taxon>Cheirogaleidae</taxon>
        <taxon>Microcebus</taxon>
    </lineage>
</organism>
<dbReference type="SUPFAM" id="SSF53920">
    <property type="entry name" value="Fe-only hydrogenase"/>
    <property type="match status" value="2"/>
</dbReference>
<evidence type="ECO:0000259" key="3">
    <source>
        <dbReference type="SMART" id="SM00902"/>
    </source>
</evidence>
<protein>
    <submittedName>
        <fullName evidence="4">Nuclear prelamin A recognition factor</fullName>
    </submittedName>
</protein>
<dbReference type="Ensembl" id="ENSMICT00000037191.2">
    <property type="protein sequence ID" value="ENSMICP00000018091.1"/>
    <property type="gene ID" value="ENSMICG00000004560.3"/>
</dbReference>
<reference evidence="4" key="3">
    <citation type="submission" date="2025-09" db="UniProtKB">
        <authorList>
            <consortium name="Ensembl"/>
        </authorList>
    </citation>
    <scope>IDENTIFICATION</scope>
</reference>
<gene>
    <name evidence="4" type="primary">NARF</name>
</gene>
<feature type="region of interest" description="Disordered" evidence="2">
    <location>
        <begin position="15"/>
        <end position="37"/>
    </location>
</feature>
<reference evidence="4" key="2">
    <citation type="submission" date="2025-08" db="UniProtKB">
        <authorList>
            <consortium name="Ensembl"/>
        </authorList>
    </citation>
    <scope>IDENTIFICATION</scope>
</reference>
<dbReference type="GO" id="GO:0005521">
    <property type="term" value="F:lamin binding"/>
    <property type="evidence" value="ECO:0007669"/>
    <property type="project" value="Ensembl"/>
</dbReference>
<dbReference type="PANTHER" id="PTHR11615">
    <property type="entry name" value="NITRATE, FORMATE, IRON DEHYDROGENASE"/>
    <property type="match status" value="1"/>
</dbReference>